<dbReference type="Gene3D" id="2.40.128.130">
    <property type="entry name" value="Autotransporter beta-domain"/>
    <property type="match status" value="1"/>
</dbReference>
<dbReference type="PANTHER" id="PTHR12338:SF5">
    <property type="entry name" value="ANTIGEN 43-RELATED"/>
    <property type="match status" value="1"/>
</dbReference>
<protein>
    <recommendedName>
        <fullName evidence="3">Autotransporter domain-containing protein</fullName>
    </recommendedName>
</protein>
<feature type="region of interest" description="Disordered" evidence="1">
    <location>
        <begin position="642"/>
        <end position="663"/>
    </location>
</feature>
<proteinExistence type="predicted"/>
<evidence type="ECO:0000313" key="4">
    <source>
        <dbReference type="EMBL" id="GKX54141.1"/>
    </source>
</evidence>
<accession>A0AAV5MWC7</accession>
<feature type="signal peptide" evidence="2">
    <location>
        <begin position="1"/>
        <end position="24"/>
    </location>
</feature>
<evidence type="ECO:0000313" key="5">
    <source>
        <dbReference type="Proteomes" id="UP001058124"/>
    </source>
</evidence>
<dbReference type="Pfam" id="PF18883">
    <property type="entry name" value="AC_1"/>
    <property type="match status" value="1"/>
</dbReference>
<dbReference type="SUPFAM" id="SSF51126">
    <property type="entry name" value="Pectin lyase-like"/>
    <property type="match status" value="1"/>
</dbReference>
<dbReference type="InterPro" id="IPR006315">
    <property type="entry name" value="OM_autotransptr_brl_dom"/>
</dbReference>
<dbReference type="RefSeq" id="WP_027272736.1">
    <property type="nucleotide sequence ID" value="NZ_BRLH01000001.1"/>
</dbReference>
<keyword evidence="2" id="KW-0732">Signal</keyword>
<feature type="domain" description="Autotransporter" evidence="3">
    <location>
        <begin position="697"/>
        <end position="977"/>
    </location>
</feature>
<dbReference type="InterPro" id="IPR012332">
    <property type="entry name" value="Autotransporter_pectin_lyase_C"/>
</dbReference>
<comment type="caution">
    <text evidence="4">The sequence shown here is derived from an EMBL/GenBank/DDBJ whole genome shotgun (WGS) entry which is preliminary data.</text>
</comment>
<dbReference type="EMBL" id="BRLH01000001">
    <property type="protein sequence ID" value="GKX54141.1"/>
    <property type="molecule type" value="Genomic_DNA"/>
</dbReference>
<gene>
    <name evidence="4" type="ORF">SOASR030_02530</name>
</gene>
<dbReference type="SMART" id="SM00869">
    <property type="entry name" value="Autotransporter"/>
    <property type="match status" value="1"/>
</dbReference>
<reference evidence="4" key="1">
    <citation type="submission" date="2022-06" db="EMBL/GenBank/DDBJ databases">
        <title>Draft genome sequences of Leminorella grimontii str. JCM5902.</title>
        <authorList>
            <person name="Wakabayashi Y."/>
            <person name="Kojima K."/>
        </authorList>
    </citation>
    <scope>NUCLEOTIDE SEQUENCE</scope>
    <source>
        <strain evidence="4">JCM 5902</strain>
    </source>
</reference>
<evidence type="ECO:0000256" key="1">
    <source>
        <dbReference type="SAM" id="MobiDB-lite"/>
    </source>
</evidence>
<dbReference type="CDD" id="cd01344">
    <property type="entry name" value="PL2_Passenger_AT"/>
    <property type="match status" value="1"/>
</dbReference>
<dbReference type="InterPro" id="IPR050909">
    <property type="entry name" value="Bact_Autotransporter_VF"/>
</dbReference>
<keyword evidence="5" id="KW-1185">Reference proteome</keyword>
<dbReference type="GO" id="GO:0019867">
    <property type="term" value="C:outer membrane"/>
    <property type="evidence" value="ECO:0007669"/>
    <property type="project" value="InterPro"/>
</dbReference>
<evidence type="ECO:0000259" key="3">
    <source>
        <dbReference type="PROSITE" id="PS51208"/>
    </source>
</evidence>
<dbReference type="Proteomes" id="UP001058124">
    <property type="component" value="Unassembled WGS sequence"/>
</dbReference>
<dbReference type="InterPro" id="IPR005546">
    <property type="entry name" value="Autotransporte_beta"/>
</dbReference>
<dbReference type="NCBIfam" id="TIGR01414">
    <property type="entry name" value="autotrans_barl"/>
    <property type="match status" value="1"/>
</dbReference>
<evidence type="ECO:0000256" key="2">
    <source>
        <dbReference type="SAM" id="SignalP"/>
    </source>
</evidence>
<sequence>MSNKKLISIAIAMAVGSVSYTTQATITTRTTAGSGQDVTITDDIEYSGFNSSALYAHDGGKIASDGYNIQGGTAGSAIYASGGTIEVKNGTLSGDVYQYVNVDNGGQAILDNIQFGSDPSNVQIKAAGAGSFVSFSNSIINDFNGMLISMNDRAEISLDNVQLNQTGSSSGTAILYMDSKNSATITNSSLSSIGSSTITANDGSIVTLDRASLSTTYDNGGYPGAYAVVGLSNSTLEAKNTTFTANGDVWGISASSSDVTLKESQLDMNTNQAYGINLSNSALTLSDSVINASGDGNYLVIANGGSNNSLSVTNSQITATGDKNYAFYADGYYGNSLYNITDSAISVSGNTSYGAFIIGSKAAGEIINTTITAEGENSSALRLADVGSTKIVGSTLYSKNSAAIVLQDRNDESDNDPLSLTLDNAQVISDSGLAFKIYDYNNGSGLLLNNVNIDAINDTAITGDVLVNSSNADSRLVFNLSGASTLTGAINTQDYAGASTANIDATSRWNVTGNSTLTTLNNAGTVSFVTPDDVSGFKTITVDGDYYGADGSKLLMNTQLGDDSSPTDMLVINGDSAGSTSVSFNNVGGSGAQTVEGIKVIDVAGQSDAVFTMEGRAVKGGYDYSLYQGSVSDPANGNWYLRSVDSPNPDPTPTPSINPTRPEAGAYLGNQTAAVNMFTHTMHERLGEPEFTQPNGTDGGVGGMWLRAVGNSTDSKAAGQSLNVDTDTSLVQLGGDLARWDSNDQRFLFGVMAGYGHSDVDSTNPNAYKADASKASGDVDGYSVGLYATWFGSASMATGGYMDTYVQYAWFDNTVKGQDLPSEEYKSRLWQWSVESGYAFTLGNAGNYQWLVEPQAQLIYDWYSADTHTEQNGTRIHGDDANGLTTRLGARLYGRMERGEGVQPFVGVNWWHGDANNALKMDNDRFSQDVPDNRYEVEVGLQARISNGWQAWAQLSNQTGENGYRNSEGVIGVKYVW</sequence>
<name>A0AAV5MWC7_9GAMM</name>
<dbReference type="SUPFAM" id="SSF103515">
    <property type="entry name" value="Autotransporter"/>
    <property type="match status" value="1"/>
</dbReference>
<dbReference type="InterPro" id="IPR011050">
    <property type="entry name" value="Pectin_lyase_fold/virulence"/>
</dbReference>
<dbReference type="InterPro" id="IPR036709">
    <property type="entry name" value="Autotransporte_beta_dom_sf"/>
</dbReference>
<dbReference type="Gene3D" id="2.160.20.20">
    <property type="match status" value="2"/>
</dbReference>
<dbReference type="PROSITE" id="PS51208">
    <property type="entry name" value="AUTOTRANSPORTER"/>
    <property type="match status" value="1"/>
</dbReference>
<dbReference type="PANTHER" id="PTHR12338">
    <property type="entry name" value="AUTOTRANSPORTER"/>
    <property type="match status" value="1"/>
</dbReference>
<organism evidence="4 5">
    <name type="scientific">Leminorella grimontii</name>
    <dbReference type="NCBI Taxonomy" id="82981"/>
    <lineage>
        <taxon>Bacteria</taxon>
        <taxon>Pseudomonadati</taxon>
        <taxon>Pseudomonadota</taxon>
        <taxon>Gammaproteobacteria</taxon>
        <taxon>Enterobacterales</taxon>
        <taxon>Budviciaceae</taxon>
        <taxon>Leminorella</taxon>
    </lineage>
</organism>
<dbReference type="AlphaFoldDB" id="A0AAV5MWC7"/>
<dbReference type="Pfam" id="PF03797">
    <property type="entry name" value="Autotransporter"/>
    <property type="match status" value="1"/>
</dbReference>
<dbReference type="InterPro" id="IPR043990">
    <property type="entry name" value="AC_1"/>
</dbReference>
<feature type="chain" id="PRO_5044000164" description="Autotransporter domain-containing protein" evidence="2">
    <location>
        <begin position="25"/>
        <end position="977"/>
    </location>
</feature>